<evidence type="ECO:0000313" key="3">
    <source>
        <dbReference type="EMBL" id="SDM12113.1"/>
    </source>
</evidence>
<dbReference type="PANTHER" id="PTHR32182:SF0">
    <property type="entry name" value="DNA REPLICATION AND REPAIR PROTEIN RECF"/>
    <property type="match status" value="1"/>
</dbReference>
<proteinExistence type="predicted"/>
<keyword evidence="5" id="KW-1185">Reference proteome</keyword>
<gene>
    <name evidence="2" type="ORF">CL52_14340</name>
    <name evidence="3" type="ORF">SAMN05660875_102350</name>
</gene>
<feature type="domain" description="RecF/RecN/SMC N-terminal" evidence="1">
    <location>
        <begin position="106"/>
        <end position="696"/>
    </location>
</feature>
<evidence type="ECO:0000313" key="5">
    <source>
        <dbReference type="Proteomes" id="UP000182276"/>
    </source>
</evidence>
<dbReference type="EMBL" id="CP007511">
    <property type="protein sequence ID" value="AJE16154.1"/>
    <property type="molecule type" value="Genomic_DNA"/>
</dbReference>
<dbReference type="Pfam" id="PF02463">
    <property type="entry name" value="SMC_N"/>
    <property type="match status" value="1"/>
</dbReference>
<dbReference type="GO" id="GO:0000731">
    <property type="term" value="P:DNA synthesis involved in DNA repair"/>
    <property type="evidence" value="ECO:0007669"/>
    <property type="project" value="TreeGrafter"/>
</dbReference>
<dbReference type="SUPFAM" id="SSF52540">
    <property type="entry name" value="P-loop containing nucleoside triphosphate hydrolases"/>
    <property type="match status" value="1"/>
</dbReference>
<dbReference type="Proteomes" id="UP000031271">
    <property type="component" value="Chromosome"/>
</dbReference>
<evidence type="ECO:0000313" key="2">
    <source>
        <dbReference type="EMBL" id="AJE16154.1"/>
    </source>
</evidence>
<dbReference type="GO" id="GO:0006302">
    <property type="term" value="P:double-strand break repair"/>
    <property type="evidence" value="ECO:0007669"/>
    <property type="project" value="TreeGrafter"/>
</dbReference>
<name>A0A8D3Y2X7_9GAMM</name>
<protein>
    <submittedName>
        <fullName evidence="3">AAA domain-containing protein</fullName>
    </submittedName>
</protein>
<accession>A0A8D3Y2X7</accession>
<dbReference type="KEGG" id="pbm:CL52_14340"/>
<dbReference type="AlphaFoldDB" id="A0A8D3Y2X7"/>
<dbReference type="InterPro" id="IPR003395">
    <property type="entry name" value="RecF/RecN/SMC_N"/>
</dbReference>
<sequence length="865" mass="95251">MSSLANGVVYVDDFEKWLSERGRWLQTAAKKLIEQKRPPNAEELAELVRLCKLEAAKQQDPGFANVAPGSFSAATVRPVVRVEGVSQVFGVNAIKPGASLQFGAGGLTVIYGQNGSGKSGYARLLKQLCGSRSKDEIRPNVFSDEEHACSAQCRITIDGTPRDINWQPNAEPHPQLKHAQVFDSKAASQYMGKTESSYEPSSMRFITLLIQVSDKVSAELASEKAKLVSSLPQFPADLADTAGKGWLASLKASVSAEKIEAYCQFPKELDEERIKAEGLLAEKDIAGRLVSIGKEKVATDSIRQAMRTLKEGLSDEKAAALFKSKSDAAVARKAANDVAQQAFANAPLQGVGEAAWMLMWEQARNYSVANAYPAHEFPVTSDGAHCVLCQQVLTADAASRLKSFESFVTAGLETAAKTKESANAALVAEIVQLPSIEDWISRLAQLQFDELVARSWYESLKSRRAQFVECAAAVDLLRFDWEAIDNALEKRAADLLVEEADLTQLQQDGKRQELENRVRQLKALQWLSENKPAILAERQRLASMELLDKAARLTATNALTTKRNELAKTELDAGYQARFAAELKMLGGSRLPVAPQSKAQGKGVITFGLTLVGARVNHSPEVVLSEGEARIVALAAFLADTTGSNQLAPFIFDDPISSLDQDFEERVVARLVELAKTRQVIIFTHRLSLIALVESALKKHAENPGNQKINHTVLSLRRLNKVAGILAQHNLRDARPDKAINVIRDQVIPQLKKLQAQADADGYDLAVKSACSDFRIILERTVEFILLHDVVARFRRDVMTKGKLRGVAKVTAVDCDYLDRLMTTYSMYEHSQADELPQVPVELDVFEQDVLELVTWMDEFKERVV</sequence>
<evidence type="ECO:0000313" key="4">
    <source>
        <dbReference type="Proteomes" id="UP000031271"/>
    </source>
</evidence>
<dbReference type="GeneID" id="77261080"/>
<dbReference type="PANTHER" id="PTHR32182">
    <property type="entry name" value="DNA REPLICATION AND REPAIR PROTEIN RECF"/>
    <property type="match status" value="1"/>
</dbReference>
<reference evidence="3 5" key="2">
    <citation type="submission" date="2016-10" db="EMBL/GenBank/DDBJ databases">
        <authorList>
            <person name="Varghese N."/>
            <person name="Submissions S."/>
        </authorList>
    </citation>
    <scope>NUCLEOTIDE SEQUENCE [LARGE SCALE GENOMIC DNA]</scope>
    <source>
        <strain evidence="3 5">DSM 6083</strain>
    </source>
</reference>
<dbReference type="Gene3D" id="3.40.50.300">
    <property type="entry name" value="P-loop containing nucleotide triphosphate hydrolases"/>
    <property type="match status" value="2"/>
</dbReference>
<dbReference type="RefSeq" id="WP_041106732.1">
    <property type="nucleotide sequence ID" value="NZ_CP007511.1"/>
</dbReference>
<reference evidence="2 4" key="3">
    <citation type="journal article" name="Genome Announc.">
        <title>Complete Genome Sequence of Pseudomonas balearica DSM 6083T.</title>
        <authorList>
            <person name="Bennasar-Figueras A."/>
            <person name="Salva-Serra F."/>
            <person name="Jaen-Luchoro D."/>
            <person name="Segui C."/>
            <person name="Aliaga F."/>
            <person name="Busquets A."/>
            <person name="Gomila M."/>
            <person name="Moore E.R."/>
            <person name="Lalucat J."/>
        </authorList>
    </citation>
    <scope>NUCLEOTIDE SEQUENCE [LARGE SCALE GENOMIC DNA]</scope>
    <source>
        <strain evidence="4">DSM 6083</strain>
        <strain evidence="2">DSM6083</strain>
    </source>
</reference>
<dbReference type="InterPro" id="IPR027417">
    <property type="entry name" value="P-loop_NTPase"/>
</dbReference>
<reference evidence="4" key="1">
    <citation type="submission" date="2014-03" db="EMBL/GenBank/DDBJ databases">
        <title>Complete genome of Pseudomonas balearica DSM 6083T, a sewage water isolate from an enrichment with 2-methylnaphthalene.</title>
        <authorList>
            <person name="Salva-Serra F."/>
            <person name="Jaen-Luchoro D."/>
            <person name="Busquets A."/>
            <person name="Pena A."/>
            <person name="Gomila M."/>
            <person name="Bosch R."/>
            <person name="Nogales B."/>
            <person name="Garcia-Valdes E."/>
            <person name="Lalucat J."/>
            <person name="Bennasar A."/>
        </authorList>
    </citation>
    <scope>NUCLEOTIDE SEQUENCE [LARGE SCALE GENOMIC DNA]</scope>
    <source>
        <strain evidence="4">DSM 6083</strain>
    </source>
</reference>
<organism evidence="2 4">
    <name type="scientific">Stutzerimonas balearica DSM 6083</name>
    <dbReference type="NCBI Taxonomy" id="1123016"/>
    <lineage>
        <taxon>Bacteria</taxon>
        <taxon>Pseudomonadati</taxon>
        <taxon>Pseudomonadota</taxon>
        <taxon>Gammaproteobacteria</taxon>
        <taxon>Pseudomonadales</taxon>
        <taxon>Pseudomonadaceae</taxon>
        <taxon>Stutzerimonas</taxon>
    </lineage>
</organism>
<dbReference type="EMBL" id="FNHO01000002">
    <property type="protein sequence ID" value="SDM12113.1"/>
    <property type="molecule type" value="Genomic_DNA"/>
</dbReference>
<dbReference type="Proteomes" id="UP000182276">
    <property type="component" value="Unassembled WGS sequence"/>
</dbReference>
<evidence type="ECO:0000259" key="1">
    <source>
        <dbReference type="Pfam" id="PF02463"/>
    </source>
</evidence>